<evidence type="ECO:0008006" key="6">
    <source>
        <dbReference type="Google" id="ProtNLM"/>
    </source>
</evidence>
<sequence>MIRASVCRVLLLAATLSPTLRSETPGVPNLTVSLTHTSAFLRGQTNAVYLIRVTNVGTAATSGPISVTDALPSGLTLTSMTGPGWTCLGSTCTRADIVQAGQMLPTITVLATIGANAPNSVSNTVTVAGGGDQNAADNSATDLTSIASEGWLLAMDDGTDYTSGLWVPHDVSDAVSVAASKYGGIVLHKDGTVSAWTFNYPGNLIVPSNLTGIVAVGVTYWNFFALKSDGTVTGWSPWAEVPDTTSLTDIVALSADPWMTYPVIALHADGTVTALGYGTSPELTVPSGLTGVVQVNTNSGCVAAVTAQGSVVTWGSGVPPTPAGLGRLTQAACLGDYSVAAIRPDGTVVAWDKYGTSAVAKVPAGLDHAVALTGAYTFAAAVRDDGTVQAWGRIPGGLGFNYFPNAPQALSTLTHTRLLVATMDYAVAILSAKPILLHATTSAPPLADTNGHLVHGAFFIDGYRPHFGPFISLRVSPGSTHTLSTEATQVPDGGTVRFDFDSWSDNGPATHQITLGDADASYSLVWKPYFLLETITSVGGTVTPETAFWPAGAQVQVTATPAAGYTFTGFSAPLSGTANPQTILLSGPSSVTASFIGSGLAPPVIDSPGYLGSDATAYLNPHFTPGTPDQQLAWVQILFAAAPDGGGRPFCFLHYDVQGNGLWFYGDQGFFVGPHAPGAVTGNLRNGLCAVSTESTVASFYLSTLTVATNITFKSTAALKVYFRAYTTAGVDTGWIQRGTWSAKLPALPAMAVSPNGQSSVSPFFSALYPDPPGFEGVNQGWAQFLIAAAPDGGGQPFCFLHYDKAGNGLWMYSSDVGFFLGPVAPGTASTDLDSSACSLNTAYTSISKASGLFYIHWPVTLKPPMSGLKNIYQRTLDPTGRDTGWVQTGTWTIP</sequence>
<keyword evidence="5" id="KW-1185">Reference proteome</keyword>
<dbReference type="AlphaFoldDB" id="A0A7S7SMV4"/>
<feature type="chain" id="PRO_5032893825" description="DUF11 domain-containing protein" evidence="1">
    <location>
        <begin position="23"/>
        <end position="895"/>
    </location>
</feature>
<dbReference type="EMBL" id="CP063849">
    <property type="protein sequence ID" value="QOY89886.1"/>
    <property type="molecule type" value="Genomic_DNA"/>
</dbReference>
<evidence type="ECO:0000313" key="5">
    <source>
        <dbReference type="Proteomes" id="UP000593892"/>
    </source>
</evidence>
<gene>
    <name evidence="4" type="ORF">IRI77_08005</name>
</gene>
<dbReference type="Gene3D" id="2.130.10.30">
    <property type="entry name" value="Regulator of chromosome condensation 1/beta-lactamase-inhibitor protein II"/>
    <property type="match status" value="1"/>
</dbReference>
<feature type="domain" description="Bacterial repeat" evidence="3">
    <location>
        <begin position="536"/>
        <end position="595"/>
    </location>
</feature>
<keyword evidence="1" id="KW-0732">Signal</keyword>
<organism evidence="4 5">
    <name type="scientific">Paludibaculum fermentans</name>
    <dbReference type="NCBI Taxonomy" id="1473598"/>
    <lineage>
        <taxon>Bacteria</taxon>
        <taxon>Pseudomonadati</taxon>
        <taxon>Acidobacteriota</taxon>
        <taxon>Terriglobia</taxon>
        <taxon>Bryobacterales</taxon>
        <taxon>Bryobacteraceae</taxon>
        <taxon>Paludibaculum</taxon>
    </lineage>
</organism>
<dbReference type="Proteomes" id="UP000593892">
    <property type="component" value="Chromosome"/>
</dbReference>
<accession>A0A7S7SMV4</accession>
<dbReference type="KEGG" id="pfer:IRI77_08005"/>
<feature type="domain" description="DUF11" evidence="2">
    <location>
        <begin position="31"/>
        <end position="141"/>
    </location>
</feature>
<name>A0A7S7SMV4_PALFE</name>
<feature type="signal peptide" evidence="1">
    <location>
        <begin position="1"/>
        <end position="22"/>
    </location>
</feature>
<dbReference type="InterPro" id="IPR001434">
    <property type="entry name" value="OmcB-like_DUF11"/>
</dbReference>
<evidence type="ECO:0000259" key="2">
    <source>
        <dbReference type="Pfam" id="PF01345"/>
    </source>
</evidence>
<dbReference type="SUPFAM" id="SSF50985">
    <property type="entry name" value="RCC1/BLIP-II"/>
    <property type="match status" value="1"/>
</dbReference>
<dbReference type="Pfam" id="PF18998">
    <property type="entry name" value="Flg_new_2"/>
    <property type="match status" value="1"/>
</dbReference>
<evidence type="ECO:0000259" key="3">
    <source>
        <dbReference type="Pfam" id="PF18998"/>
    </source>
</evidence>
<evidence type="ECO:0000313" key="4">
    <source>
        <dbReference type="EMBL" id="QOY89886.1"/>
    </source>
</evidence>
<protein>
    <recommendedName>
        <fullName evidence="6">DUF11 domain-containing protein</fullName>
    </recommendedName>
</protein>
<evidence type="ECO:0000256" key="1">
    <source>
        <dbReference type="SAM" id="SignalP"/>
    </source>
</evidence>
<reference evidence="4 5" key="1">
    <citation type="submission" date="2020-10" db="EMBL/GenBank/DDBJ databases">
        <title>Complete genome sequence of Paludibaculum fermentans P105T, a facultatively anaerobic acidobacterium capable of dissimilatory Fe(III) reduction.</title>
        <authorList>
            <person name="Dedysh S.N."/>
            <person name="Beletsky A.V."/>
            <person name="Kulichevskaya I.S."/>
            <person name="Mardanov A.V."/>
            <person name="Ravin N.V."/>
        </authorList>
    </citation>
    <scope>NUCLEOTIDE SEQUENCE [LARGE SCALE GENOMIC DNA]</scope>
    <source>
        <strain evidence="4 5">P105</strain>
    </source>
</reference>
<dbReference type="Pfam" id="PF01345">
    <property type="entry name" value="DUF11"/>
    <property type="match status" value="1"/>
</dbReference>
<dbReference type="InterPro" id="IPR044060">
    <property type="entry name" value="Bacterial_rp_domain"/>
</dbReference>
<dbReference type="RefSeq" id="WP_194451549.1">
    <property type="nucleotide sequence ID" value="NZ_CP063849.1"/>
</dbReference>
<proteinExistence type="predicted"/>
<dbReference type="InterPro" id="IPR009091">
    <property type="entry name" value="RCC1/BLIP-II"/>
</dbReference>